<reference evidence="1 2" key="1">
    <citation type="submission" date="2016-10" db="EMBL/GenBank/DDBJ databases">
        <authorList>
            <person name="Varghese N."/>
            <person name="Submissions S."/>
        </authorList>
    </citation>
    <scope>NUCLEOTIDE SEQUENCE [LARGE SCALE GENOMIC DNA]</scope>
    <source>
        <strain evidence="1 2">WG10</strain>
    </source>
</reference>
<dbReference type="EMBL" id="FMYT01000028">
    <property type="protein sequence ID" value="SDD13860.1"/>
    <property type="molecule type" value="Genomic_DNA"/>
</dbReference>
<gene>
    <name evidence="1" type="ORF">SAMN04488597_12835</name>
</gene>
<dbReference type="OrthoDB" id="2112873at2"/>
<dbReference type="RefSeq" id="WP_073160687.1">
    <property type="nucleotide sequence ID" value="NZ_FMYT01000028.1"/>
</dbReference>
<organism evidence="1 2">
    <name type="scientific">Halanaerobium congolense</name>
    <dbReference type="NCBI Taxonomy" id="54121"/>
    <lineage>
        <taxon>Bacteria</taxon>
        <taxon>Bacillati</taxon>
        <taxon>Bacillota</taxon>
        <taxon>Clostridia</taxon>
        <taxon>Halanaerobiales</taxon>
        <taxon>Halanaerobiaceae</taxon>
        <taxon>Halanaerobium</taxon>
    </lineage>
</organism>
<name>A0A1G6SA94_9FIRM</name>
<dbReference type="AlphaFoldDB" id="A0A1G6SA94"/>
<proteinExistence type="predicted"/>
<accession>A0A1G6SA94</accession>
<dbReference type="Proteomes" id="UP000324896">
    <property type="component" value="Unassembled WGS sequence"/>
</dbReference>
<evidence type="ECO:0000313" key="1">
    <source>
        <dbReference type="EMBL" id="SDD13860.1"/>
    </source>
</evidence>
<protein>
    <submittedName>
        <fullName evidence="1">Uncharacterized protein</fullName>
    </submittedName>
</protein>
<sequence>MCRVSEKGRSFGFHLFGGDLDFPERYTLSIPNKIINYFDTLETDEEDIENILWKLGDTAIAAKDKFAIYNRSSNDFLLFNINLNDAYDGFYISLSSCFKKNSLGRLNKKYPVITIN</sequence>
<evidence type="ECO:0000313" key="2">
    <source>
        <dbReference type="Proteomes" id="UP000324896"/>
    </source>
</evidence>